<feature type="compositionally biased region" description="Basic and acidic residues" evidence="1">
    <location>
        <begin position="56"/>
        <end position="67"/>
    </location>
</feature>
<comment type="caution">
    <text evidence="2">The sequence shown here is derived from an EMBL/GenBank/DDBJ whole genome shotgun (WGS) entry which is preliminary data.</text>
</comment>
<name>S9TKR3_9TRYP</name>
<evidence type="ECO:0000256" key="1">
    <source>
        <dbReference type="SAM" id="MobiDB-lite"/>
    </source>
</evidence>
<dbReference type="EMBL" id="ATMH01010801">
    <property type="protein sequence ID" value="EPY16918.1"/>
    <property type="molecule type" value="Genomic_DNA"/>
</dbReference>
<evidence type="ECO:0000313" key="3">
    <source>
        <dbReference type="Proteomes" id="UP000015354"/>
    </source>
</evidence>
<reference evidence="2 3" key="1">
    <citation type="journal article" date="2013" name="PLoS ONE">
        <title>Predicting the Proteins of Angomonas deanei, Strigomonas culicis and Their Respective Endosymbionts Reveals New Aspects of the Trypanosomatidae Family.</title>
        <authorList>
            <person name="Motta M.C."/>
            <person name="Martins A.C."/>
            <person name="de Souza S.S."/>
            <person name="Catta-Preta C.M."/>
            <person name="Silva R."/>
            <person name="Klein C.C."/>
            <person name="de Almeida L.G."/>
            <person name="de Lima Cunha O."/>
            <person name="Ciapina L.P."/>
            <person name="Brocchi M."/>
            <person name="Colabardini A.C."/>
            <person name="de Araujo Lima B."/>
            <person name="Machado C.R."/>
            <person name="de Almeida Soares C.M."/>
            <person name="Probst C.M."/>
            <person name="de Menezes C.B."/>
            <person name="Thompson C.E."/>
            <person name="Bartholomeu D.C."/>
            <person name="Gradia D.F."/>
            <person name="Pavoni D.P."/>
            <person name="Grisard E.C."/>
            <person name="Fantinatti-Garboggini F."/>
            <person name="Marchini F.K."/>
            <person name="Rodrigues-Luiz G.F."/>
            <person name="Wagner G."/>
            <person name="Goldman G.H."/>
            <person name="Fietto J.L."/>
            <person name="Elias M.C."/>
            <person name="Goldman M.H."/>
            <person name="Sagot M.F."/>
            <person name="Pereira M."/>
            <person name="Stoco P.H."/>
            <person name="de Mendonca-Neto R.P."/>
            <person name="Teixeira S.M."/>
            <person name="Maciel T.E."/>
            <person name="de Oliveira Mendes T.A."/>
            <person name="Urmenyi T.P."/>
            <person name="de Souza W."/>
            <person name="Schenkman S."/>
            <person name="de Vasconcelos A.T."/>
        </authorList>
    </citation>
    <scope>NUCLEOTIDE SEQUENCE [LARGE SCALE GENOMIC DNA]</scope>
</reference>
<accession>S9TKR3</accession>
<dbReference type="AlphaFoldDB" id="S9TKR3"/>
<feature type="region of interest" description="Disordered" evidence="1">
    <location>
        <begin position="40"/>
        <end position="82"/>
    </location>
</feature>
<sequence>MEREREGELMRAYKVKQIANYAKRDAEAYMQSLEAATRELVDAADGAPEDEGADTDSSRIPDVHAKEAAPAAATEARPNRFSTSSNHVFHAIHDQNFGNTTDKSYSLSMSDYRQFDFLFEKKKNNRTM</sequence>
<keyword evidence="3" id="KW-1185">Reference proteome</keyword>
<evidence type="ECO:0000313" key="2">
    <source>
        <dbReference type="EMBL" id="EPY16918.1"/>
    </source>
</evidence>
<gene>
    <name evidence="2" type="ORF">STCU_10909</name>
</gene>
<organism evidence="2 3">
    <name type="scientific">Strigomonas culicis</name>
    <dbReference type="NCBI Taxonomy" id="28005"/>
    <lineage>
        <taxon>Eukaryota</taxon>
        <taxon>Discoba</taxon>
        <taxon>Euglenozoa</taxon>
        <taxon>Kinetoplastea</taxon>
        <taxon>Metakinetoplastina</taxon>
        <taxon>Trypanosomatida</taxon>
        <taxon>Trypanosomatidae</taxon>
        <taxon>Strigomonadinae</taxon>
        <taxon>Strigomonas</taxon>
    </lineage>
</organism>
<dbReference type="Proteomes" id="UP000015354">
    <property type="component" value="Unassembled WGS sequence"/>
</dbReference>
<proteinExistence type="predicted"/>
<protein>
    <submittedName>
        <fullName evidence="2">Uncharacterized protein</fullName>
    </submittedName>
</protein>